<name>A0A367JF01_RHIST</name>
<evidence type="ECO:0000313" key="1">
    <source>
        <dbReference type="EMBL" id="RCH88490.1"/>
    </source>
</evidence>
<evidence type="ECO:0000313" key="2">
    <source>
        <dbReference type="Proteomes" id="UP000253551"/>
    </source>
</evidence>
<sequence>SEYQCFRKPNPCLERPTNRILNTPKKMLSEIKDEKPFTKSLAIQYPPYRSYISFESSKLKNVLSYDTWGECFEQLMMAGFSLFVKDTWKLILTFSHCMLVNDLATCDWDVHSYLGRLSLLNMASFYIYNWHPILSSRFIYEEHIKYWTLYKAMQNVLSLIRFSSTVYLLFANEENMSFIKPALFVYLAASIHISRLVQETNFTLDFNHKSVYCKTEQEDDNVAKILPEEEQMSILEQDDPVELITSSINRIYM</sequence>
<protein>
    <submittedName>
        <fullName evidence="1">Uncharacterized protein</fullName>
    </submittedName>
</protein>
<feature type="non-terminal residue" evidence="1">
    <location>
        <position position="1"/>
    </location>
</feature>
<dbReference type="EMBL" id="PJQM01003511">
    <property type="protein sequence ID" value="RCH88490.1"/>
    <property type="molecule type" value="Genomic_DNA"/>
</dbReference>
<proteinExistence type="predicted"/>
<dbReference type="OrthoDB" id="5966927at2759"/>
<organism evidence="1 2">
    <name type="scientific">Rhizopus stolonifer</name>
    <name type="common">Rhizopus nigricans</name>
    <dbReference type="NCBI Taxonomy" id="4846"/>
    <lineage>
        <taxon>Eukaryota</taxon>
        <taxon>Fungi</taxon>
        <taxon>Fungi incertae sedis</taxon>
        <taxon>Mucoromycota</taxon>
        <taxon>Mucoromycotina</taxon>
        <taxon>Mucoromycetes</taxon>
        <taxon>Mucorales</taxon>
        <taxon>Mucorineae</taxon>
        <taxon>Rhizopodaceae</taxon>
        <taxon>Rhizopus</taxon>
    </lineage>
</organism>
<gene>
    <name evidence="1" type="ORF">CU098_001998</name>
</gene>
<dbReference type="AlphaFoldDB" id="A0A367JF01"/>
<reference evidence="1 2" key="1">
    <citation type="journal article" date="2018" name="G3 (Bethesda)">
        <title>Phylogenetic and Phylogenomic Definition of Rhizopus Species.</title>
        <authorList>
            <person name="Gryganskyi A.P."/>
            <person name="Golan J."/>
            <person name="Dolatabadi S."/>
            <person name="Mondo S."/>
            <person name="Robb S."/>
            <person name="Idnurm A."/>
            <person name="Muszewska A."/>
            <person name="Steczkiewicz K."/>
            <person name="Masonjones S."/>
            <person name="Liao H.L."/>
            <person name="Gajdeczka M.T."/>
            <person name="Anike F."/>
            <person name="Vuek A."/>
            <person name="Anishchenko I.M."/>
            <person name="Voigt K."/>
            <person name="de Hoog G.S."/>
            <person name="Smith M.E."/>
            <person name="Heitman J."/>
            <person name="Vilgalys R."/>
            <person name="Stajich J.E."/>
        </authorList>
    </citation>
    <scope>NUCLEOTIDE SEQUENCE [LARGE SCALE GENOMIC DNA]</scope>
    <source>
        <strain evidence="1 2">LSU 92-RS-03</strain>
    </source>
</reference>
<keyword evidence="2" id="KW-1185">Reference proteome</keyword>
<dbReference type="Proteomes" id="UP000253551">
    <property type="component" value="Unassembled WGS sequence"/>
</dbReference>
<comment type="caution">
    <text evidence="1">The sequence shown here is derived from an EMBL/GenBank/DDBJ whole genome shotgun (WGS) entry which is preliminary data.</text>
</comment>
<accession>A0A367JF01</accession>